<reference evidence="5 6" key="1">
    <citation type="submission" date="2020-08" db="EMBL/GenBank/DDBJ databases">
        <title>Sequencing the genomes of 1000 actinobacteria strains.</title>
        <authorList>
            <person name="Klenk H.-P."/>
        </authorList>
    </citation>
    <scope>NUCLEOTIDE SEQUENCE [LARGE SCALE GENOMIC DNA]</scope>
    <source>
        <strain evidence="5 6">DSM 102030</strain>
    </source>
</reference>
<keyword evidence="6" id="KW-1185">Reference proteome</keyword>
<dbReference type="AlphaFoldDB" id="A0A7W7RGN8"/>
<dbReference type="Proteomes" id="UP000523007">
    <property type="component" value="Unassembled WGS sequence"/>
</dbReference>
<dbReference type="RefSeq" id="WP_184577328.1">
    <property type="nucleotide sequence ID" value="NZ_JACHJT010000001.1"/>
</dbReference>
<dbReference type="PANTHER" id="PTHR33204:SF18">
    <property type="entry name" value="TRANSCRIPTIONAL REGULATORY PROTEIN"/>
    <property type="match status" value="1"/>
</dbReference>
<dbReference type="InterPro" id="IPR036390">
    <property type="entry name" value="WH_DNA-bd_sf"/>
</dbReference>
<dbReference type="SUPFAM" id="SSF55718">
    <property type="entry name" value="SCP-like"/>
    <property type="match status" value="1"/>
</dbReference>
<evidence type="ECO:0000259" key="4">
    <source>
        <dbReference type="PROSITE" id="PS51118"/>
    </source>
</evidence>
<evidence type="ECO:0000256" key="2">
    <source>
        <dbReference type="ARBA" id="ARBA00023125"/>
    </source>
</evidence>
<dbReference type="InterPro" id="IPR002577">
    <property type="entry name" value="HTH_HxlR"/>
</dbReference>
<dbReference type="PANTHER" id="PTHR33204">
    <property type="entry name" value="TRANSCRIPTIONAL REGULATOR, MARR FAMILY"/>
    <property type="match status" value="1"/>
</dbReference>
<organism evidence="5 6">
    <name type="scientific">Lipingzhangella halophila</name>
    <dbReference type="NCBI Taxonomy" id="1783352"/>
    <lineage>
        <taxon>Bacteria</taxon>
        <taxon>Bacillati</taxon>
        <taxon>Actinomycetota</taxon>
        <taxon>Actinomycetes</taxon>
        <taxon>Streptosporangiales</taxon>
        <taxon>Nocardiopsidaceae</taxon>
        <taxon>Lipingzhangella</taxon>
    </lineage>
</organism>
<sequence length="220" mass="23081">MTGKRSYGDPCGIARALDLVGERWALLIVRELLLGPKRFTDLRRGLPTASQNVLSQRLDRLQQDGLVRRCRLGPPAGTSAYELTERGAALEPVLLALAHWGAGTPLTTSAPLSPDALAVALKTTFDPRAAEGLHIRIELRTGGDVFATEVSAGTFAVARGPAAAPDAVIATDAATLRALVFAGRGLDDALHTGDATVTGDREAAQAFLRLFPRPTPTAAG</sequence>
<dbReference type="PROSITE" id="PS51118">
    <property type="entry name" value="HTH_HXLR"/>
    <property type="match status" value="1"/>
</dbReference>
<evidence type="ECO:0000256" key="1">
    <source>
        <dbReference type="ARBA" id="ARBA00023015"/>
    </source>
</evidence>
<feature type="domain" description="HTH hxlR-type" evidence="4">
    <location>
        <begin position="11"/>
        <end position="109"/>
    </location>
</feature>
<dbReference type="InterPro" id="IPR029229">
    <property type="entry name" value="Alkyl_sulf_C"/>
</dbReference>
<accession>A0A7W7RGN8</accession>
<evidence type="ECO:0000313" key="6">
    <source>
        <dbReference type="Proteomes" id="UP000523007"/>
    </source>
</evidence>
<comment type="caution">
    <text evidence="5">The sequence shown here is derived from an EMBL/GenBank/DDBJ whole genome shotgun (WGS) entry which is preliminary data.</text>
</comment>
<evidence type="ECO:0000313" key="5">
    <source>
        <dbReference type="EMBL" id="MBB4931313.1"/>
    </source>
</evidence>
<dbReference type="EMBL" id="JACHJT010000001">
    <property type="protein sequence ID" value="MBB4931313.1"/>
    <property type="molecule type" value="Genomic_DNA"/>
</dbReference>
<evidence type="ECO:0000256" key="3">
    <source>
        <dbReference type="ARBA" id="ARBA00023163"/>
    </source>
</evidence>
<dbReference type="Gene3D" id="1.10.10.10">
    <property type="entry name" value="Winged helix-like DNA-binding domain superfamily/Winged helix DNA-binding domain"/>
    <property type="match status" value="1"/>
</dbReference>
<keyword evidence="3" id="KW-0804">Transcription</keyword>
<dbReference type="InterPro" id="IPR036527">
    <property type="entry name" value="SCP2_sterol-bd_dom_sf"/>
</dbReference>
<keyword evidence="1" id="KW-0805">Transcription regulation</keyword>
<dbReference type="GO" id="GO:0003677">
    <property type="term" value="F:DNA binding"/>
    <property type="evidence" value="ECO:0007669"/>
    <property type="project" value="UniProtKB-KW"/>
</dbReference>
<keyword evidence="2 5" id="KW-0238">DNA-binding</keyword>
<name>A0A7W7RGN8_9ACTN</name>
<dbReference type="Pfam" id="PF01638">
    <property type="entry name" value="HxlR"/>
    <property type="match status" value="1"/>
</dbReference>
<dbReference type="SUPFAM" id="SSF46785">
    <property type="entry name" value="Winged helix' DNA-binding domain"/>
    <property type="match status" value="1"/>
</dbReference>
<protein>
    <submittedName>
        <fullName evidence="5">DNA-binding HxlR family transcriptional regulator</fullName>
    </submittedName>
</protein>
<proteinExistence type="predicted"/>
<dbReference type="Gene3D" id="3.30.1050.10">
    <property type="entry name" value="SCP2 sterol-binding domain"/>
    <property type="match status" value="1"/>
</dbReference>
<gene>
    <name evidence="5" type="ORF">F4561_002133</name>
</gene>
<dbReference type="InterPro" id="IPR036388">
    <property type="entry name" value="WH-like_DNA-bd_sf"/>
</dbReference>
<dbReference type="Pfam" id="PF14864">
    <property type="entry name" value="Alkyl_sulf_C"/>
    <property type="match status" value="1"/>
</dbReference>